<dbReference type="Proteomes" id="UP001327560">
    <property type="component" value="Chromosome 8"/>
</dbReference>
<feature type="region of interest" description="Disordered" evidence="2">
    <location>
        <begin position="1"/>
        <end position="62"/>
    </location>
</feature>
<evidence type="ECO:0000259" key="4">
    <source>
        <dbReference type="PROSITE" id="PS51294"/>
    </source>
</evidence>
<dbReference type="InterPro" id="IPR017930">
    <property type="entry name" value="Myb_dom"/>
</dbReference>
<dbReference type="SMART" id="SM00717">
    <property type="entry name" value="SANT"/>
    <property type="match status" value="1"/>
</dbReference>
<evidence type="ECO:0000256" key="2">
    <source>
        <dbReference type="SAM" id="MobiDB-lite"/>
    </source>
</evidence>
<evidence type="ECO:0000313" key="5">
    <source>
        <dbReference type="EMBL" id="WOL16567.1"/>
    </source>
</evidence>
<dbReference type="GO" id="GO:0005634">
    <property type="term" value="C:nucleus"/>
    <property type="evidence" value="ECO:0007669"/>
    <property type="project" value="TreeGrafter"/>
</dbReference>
<dbReference type="Pfam" id="PF00249">
    <property type="entry name" value="Myb_DNA-binding"/>
    <property type="match status" value="1"/>
</dbReference>
<dbReference type="GO" id="GO:0000978">
    <property type="term" value="F:RNA polymerase II cis-regulatory region sequence-specific DNA binding"/>
    <property type="evidence" value="ECO:0007669"/>
    <property type="project" value="TreeGrafter"/>
</dbReference>
<gene>
    <name evidence="5" type="ORF">Cni_G25354</name>
</gene>
<evidence type="ECO:0000259" key="3">
    <source>
        <dbReference type="PROSITE" id="PS50090"/>
    </source>
</evidence>
<feature type="compositionally biased region" description="Polar residues" evidence="2">
    <location>
        <begin position="356"/>
        <end position="376"/>
    </location>
</feature>
<dbReference type="InterPro" id="IPR001005">
    <property type="entry name" value="SANT/Myb"/>
</dbReference>
<dbReference type="EMBL" id="CP136897">
    <property type="protein sequence ID" value="WOL16567.1"/>
    <property type="molecule type" value="Genomic_DNA"/>
</dbReference>
<dbReference type="CDD" id="cd00167">
    <property type="entry name" value="SANT"/>
    <property type="match status" value="1"/>
</dbReference>
<proteinExistence type="predicted"/>
<feature type="compositionally biased region" description="Low complexity" evidence="2">
    <location>
        <begin position="16"/>
        <end position="26"/>
    </location>
</feature>
<reference evidence="5 6" key="1">
    <citation type="submission" date="2023-10" db="EMBL/GenBank/DDBJ databases">
        <title>Chromosome-scale genome assembly provides insights into flower coloration mechanisms of Canna indica.</title>
        <authorList>
            <person name="Li C."/>
        </authorList>
    </citation>
    <scope>NUCLEOTIDE SEQUENCE [LARGE SCALE GENOMIC DNA]</scope>
    <source>
        <tissue evidence="5">Flower</tissue>
    </source>
</reference>
<dbReference type="PROSITE" id="PS51294">
    <property type="entry name" value="HTH_MYB"/>
    <property type="match status" value="1"/>
</dbReference>
<evidence type="ECO:0000256" key="1">
    <source>
        <dbReference type="ARBA" id="ARBA00023125"/>
    </source>
</evidence>
<keyword evidence="6" id="KW-1185">Reference proteome</keyword>
<dbReference type="Gene3D" id="1.10.10.60">
    <property type="entry name" value="Homeodomain-like"/>
    <property type="match status" value="1"/>
</dbReference>
<feature type="domain" description="Myb-like" evidence="3">
    <location>
        <begin position="100"/>
        <end position="148"/>
    </location>
</feature>
<evidence type="ECO:0000313" key="6">
    <source>
        <dbReference type="Proteomes" id="UP001327560"/>
    </source>
</evidence>
<dbReference type="PANTHER" id="PTHR45614:SF194">
    <property type="entry name" value="TRANSCRIPTION FACTOR MYB3R-3-RELATED"/>
    <property type="match status" value="1"/>
</dbReference>
<keyword evidence="1" id="KW-0238">DNA-binding</keyword>
<accession>A0AAQ3KZV7</accession>
<name>A0AAQ3KZV7_9LILI</name>
<feature type="compositionally biased region" description="Polar residues" evidence="2">
    <location>
        <begin position="386"/>
        <end position="396"/>
    </location>
</feature>
<dbReference type="SUPFAM" id="SSF46689">
    <property type="entry name" value="Homeodomain-like"/>
    <property type="match status" value="1"/>
</dbReference>
<dbReference type="AlphaFoldDB" id="A0AAQ3KZV7"/>
<feature type="domain" description="HTH myb-type" evidence="4">
    <location>
        <begin position="101"/>
        <end position="152"/>
    </location>
</feature>
<feature type="region of interest" description="Disordered" evidence="2">
    <location>
        <begin position="345"/>
        <end position="415"/>
    </location>
</feature>
<dbReference type="InterPro" id="IPR009057">
    <property type="entry name" value="Homeodomain-like_sf"/>
</dbReference>
<dbReference type="InterPro" id="IPR050560">
    <property type="entry name" value="MYB_TF"/>
</dbReference>
<dbReference type="PANTHER" id="PTHR45614">
    <property type="entry name" value="MYB PROTEIN-RELATED"/>
    <property type="match status" value="1"/>
</dbReference>
<sequence>MAAAKVEQSCVENKQLSAASSSSLSGGSYGLCQKSPDVSSPLTPSPSRRRNTGPIRRTKGGWTPEEFASSMVLQLNFFQDEQKSNAFIDGKRFSTLNLLKEDEKIVNLVAKYGPTKWSFISKSLPGRIRKQCRERTDNSIKNRWNSSLKKKLDFYLTTRKLPPVPNSIVLKGPDLSSRAFDRSSRSIESDLPDKSCKVEDKNDVFMSRASQIPESLNSVALPPRELNNCTAKGCSVQNICIKSDSGAELRKWSIIGENYEANGETGATLHSEMPSTFGSLCYEPPPQLEDNRASITSTLLPTYDFMWQSFSELIYDHSFPLVKVKNSVRSAESVLRNAARSFPNTPSILRRKKEVQTSLPPDNTLQNDTTIAQHSTGAPLGGGNVGNSAPSSSSTLEVDPVPSGGEDMLNVKEFL</sequence>
<organism evidence="5 6">
    <name type="scientific">Canna indica</name>
    <name type="common">Indian-shot</name>
    <dbReference type="NCBI Taxonomy" id="4628"/>
    <lineage>
        <taxon>Eukaryota</taxon>
        <taxon>Viridiplantae</taxon>
        <taxon>Streptophyta</taxon>
        <taxon>Embryophyta</taxon>
        <taxon>Tracheophyta</taxon>
        <taxon>Spermatophyta</taxon>
        <taxon>Magnoliopsida</taxon>
        <taxon>Liliopsida</taxon>
        <taxon>Zingiberales</taxon>
        <taxon>Cannaceae</taxon>
        <taxon>Canna</taxon>
    </lineage>
</organism>
<feature type="compositionally biased region" description="Basic residues" evidence="2">
    <location>
        <begin position="47"/>
        <end position="59"/>
    </location>
</feature>
<dbReference type="PROSITE" id="PS50090">
    <property type="entry name" value="MYB_LIKE"/>
    <property type="match status" value="1"/>
</dbReference>
<protein>
    <submittedName>
        <fullName evidence="5">Transcription factor MYB3R-3</fullName>
    </submittedName>
</protein>
<dbReference type="GO" id="GO:0000981">
    <property type="term" value="F:DNA-binding transcription factor activity, RNA polymerase II-specific"/>
    <property type="evidence" value="ECO:0007669"/>
    <property type="project" value="TreeGrafter"/>
</dbReference>